<keyword evidence="3" id="KW-1185">Reference proteome</keyword>
<reference evidence="2 3" key="1">
    <citation type="submission" date="2024-01" db="EMBL/GenBank/DDBJ databases">
        <title>The genomes of 5 underutilized Papilionoideae crops provide insights into root nodulation and disease resistanc.</title>
        <authorList>
            <person name="Yuan L."/>
        </authorList>
    </citation>
    <scope>NUCLEOTIDE SEQUENCE [LARGE SCALE GENOMIC DNA]</scope>
    <source>
        <strain evidence="2">ZHUSHIDOU_FW_LH</strain>
        <tissue evidence="2">Leaf</tissue>
    </source>
</reference>
<dbReference type="EMBL" id="JAYWIO010000008">
    <property type="protein sequence ID" value="KAK7246750.1"/>
    <property type="molecule type" value="Genomic_DNA"/>
</dbReference>
<accession>A0AAN9HPJ6</accession>
<evidence type="ECO:0000313" key="2">
    <source>
        <dbReference type="EMBL" id="KAK7246750.1"/>
    </source>
</evidence>
<organism evidence="2 3">
    <name type="scientific">Crotalaria pallida</name>
    <name type="common">Smooth rattlebox</name>
    <name type="synonym">Crotalaria striata</name>
    <dbReference type="NCBI Taxonomy" id="3830"/>
    <lineage>
        <taxon>Eukaryota</taxon>
        <taxon>Viridiplantae</taxon>
        <taxon>Streptophyta</taxon>
        <taxon>Embryophyta</taxon>
        <taxon>Tracheophyta</taxon>
        <taxon>Spermatophyta</taxon>
        <taxon>Magnoliopsida</taxon>
        <taxon>eudicotyledons</taxon>
        <taxon>Gunneridae</taxon>
        <taxon>Pentapetalae</taxon>
        <taxon>rosids</taxon>
        <taxon>fabids</taxon>
        <taxon>Fabales</taxon>
        <taxon>Fabaceae</taxon>
        <taxon>Papilionoideae</taxon>
        <taxon>50 kb inversion clade</taxon>
        <taxon>genistoids sensu lato</taxon>
        <taxon>core genistoids</taxon>
        <taxon>Crotalarieae</taxon>
        <taxon>Crotalaria</taxon>
    </lineage>
</organism>
<dbReference type="Proteomes" id="UP001372338">
    <property type="component" value="Unassembled WGS sequence"/>
</dbReference>
<gene>
    <name evidence="2" type="ORF">RIF29_41620</name>
</gene>
<evidence type="ECO:0000256" key="1">
    <source>
        <dbReference type="SAM" id="MobiDB-lite"/>
    </source>
</evidence>
<evidence type="ECO:0000313" key="3">
    <source>
        <dbReference type="Proteomes" id="UP001372338"/>
    </source>
</evidence>
<feature type="region of interest" description="Disordered" evidence="1">
    <location>
        <begin position="1"/>
        <end position="22"/>
    </location>
</feature>
<sequence>MGCEENQLVEVEHDDDDGDGDVLRIKRDKASRTQQEEYWKKALNVDRPVHEILASSVACYHNIFVLFFPSSSIFGLSFA</sequence>
<name>A0AAN9HPJ6_CROPI</name>
<proteinExistence type="predicted"/>
<dbReference type="AlphaFoldDB" id="A0AAN9HPJ6"/>
<protein>
    <submittedName>
        <fullName evidence="2">Uncharacterized protein</fullName>
    </submittedName>
</protein>
<comment type="caution">
    <text evidence="2">The sequence shown here is derived from an EMBL/GenBank/DDBJ whole genome shotgun (WGS) entry which is preliminary data.</text>
</comment>